<accession>A0ABR1BUM1</accession>
<feature type="region of interest" description="Disordered" evidence="1">
    <location>
        <begin position="1"/>
        <end position="61"/>
    </location>
</feature>
<evidence type="ECO:0000313" key="3">
    <source>
        <dbReference type="Proteomes" id="UP001303046"/>
    </source>
</evidence>
<comment type="caution">
    <text evidence="2">The sequence shown here is derived from an EMBL/GenBank/DDBJ whole genome shotgun (WGS) entry which is preliminary data.</text>
</comment>
<sequence length="91" mass="9406">MPQFGSPVNNTYTTDSEHNSSTSGIRRYTQGGRKPGRSCSADDSPPASANAGGSSAGRRPESLCVSADRYVTTRPCCSSAATATRWSSDGG</sequence>
<name>A0ABR1BUM1_NECAM</name>
<keyword evidence="3" id="KW-1185">Reference proteome</keyword>
<dbReference type="EMBL" id="JAVFWL010000001">
    <property type="protein sequence ID" value="KAK6729042.1"/>
    <property type="molecule type" value="Genomic_DNA"/>
</dbReference>
<organism evidence="2 3">
    <name type="scientific">Necator americanus</name>
    <name type="common">Human hookworm</name>
    <dbReference type="NCBI Taxonomy" id="51031"/>
    <lineage>
        <taxon>Eukaryota</taxon>
        <taxon>Metazoa</taxon>
        <taxon>Ecdysozoa</taxon>
        <taxon>Nematoda</taxon>
        <taxon>Chromadorea</taxon>
        <taxon>Rhabditida</taxon>
        <taxon>Rhabditina</taxon>
        <taxon>Rhabditomorpha</taxon>
        <taxon>Strongyloidea</taxon>
        <taxon>Ancylostomatidae</taxon>
        <taxon>Bunostominae</taxon>
        <taxon>Necator</taxon>
    </lineage>
</organism>
<feature type="compositionally biased region" description="Low complexity" evidence="1">
    <location>
        <begin position="41"/>
        <end position="57"/>
    </location>
</feature>
<reference evidence="2 3" key="1">
    <citation type="submission" date="2023-08" db="EMBL/GenBank/DDBJ databases">
        <title>A Necator americanus chromosomal reference genome.</title>
        <authorList>
            <person name="Ilik V."/>
            <person name="Petrzelkova K.J."/>
            <person name="Pardy F."/>
            <person name="Fuh T."/>
            <person name="Niatou-Singa F.S."/>
            <person name="Gouil Q."/>
            <person name="Baker L."/>
            <person name="Ritchie M.E."/>
            <person name="Jex A.R."/>
            <person name="Gazzola D."/>
            <person name="Li H."/>
            <person name="Toshio Fujiwara R."/>
            <person name="Zhan B."/>
            <person name="Aroian R.V."/>
            <person name="Pafco B."/>
            <person name="Schwarz E.M."/>
        </authorList>
    </citation>
    <scope>NUCLEOTIDE SEQUENCE [LARGE SCALE GENOMIC DNA]</scope>
    <source>
        <strain evidence="2 3">Aroian</strain>
        <tissue evidence="2">Whole animal</tissue>
    </source>
</reference>
<feature type="compositionally biased region" description="Polar residues" evidence="1">
    <location>
        <begin position="1"/>
        <end position="24"/>
    </location>
</feature>
<gene>
    <name evidence="2" type="primary">Necator_chrI.g2352</name>
    <name evidence="2" type="ORF">RB195_006225</name>
</gene>
<dbReference type="Proteomes" id="UP001303046">
    <property type="component" value="Unassembled WGS sequence"/>
</dbReference>
<proteinExistence type="predicted"/>
<protein>
    <submittedName>
        <fullName evidence="2">Uncharacterized protein</fullName>
    </submittedName>
</protein>
<evidence type="ECO:0000256" key="1">
    <source>
        <dbReference type="SAM" id="MobiDB-lite"/>
    </source>
</evidence>
<evidence type="ECO:0000313" key="2">
    <source>
        <dbReference type="EMBL" id="KAK6729042.1"/>
    </source>
</evidence>